<protein>
    <recommendedName>
        <fullName evidence="4">Nitrogen regulatory protein areA GATA-like domain-containing protein</fullName>
    </recommendedName>
</protein>
<keyword evidence="2" id="KW-1133">Transmembrane helix</keyword>
<feature type="domain" description="Nitrogen regulatory protein areA GATA-like" evidence="4">
    <location>
        <begin position="344"/>
        <end position="371"/>
    </location>
</feature>
<dbReference type="Pfam" id="PF01374">
    <property type="entry name" value="Glyco_hydro_46"/>
    <property type="match status" value="1"/>
</dbReference>
<feature type="chain" id="PRO_5012221500" description="Nitrogen regulatory protein areA GATA-like domain-containing protein" evidence="3">
    <location>
        <begin position="19"/>
        <end position="674"/>
    </location>
</feature>
<dbReference type="Gene3D" id="3.30.386.10">
    <property type="entry name" value="Chitosanase, subunit A, domain 2"/>
    <property type="match status" value="1"/>
</dbReference>
<evidence type="ECO:0000256" key="2">
    <source>
        <dbReference type="SAM" id="Phobius"/>
    </source>
</evidence>
<proteinExistence type="predicted"/>
<dbReference type="GO" id="GO:0005773">
    <property type="term" value="C:vacuole"/>
    <property type="evidence" value="ECO:0007669"/>
    <property type="project" value="GOC"/>
</dbReference>
<dbReference type="SUPFAM" id="SSF53955">
    <property type="entry name" value="Lysozyme-like"/>
    <property type="match status" value="1"/>
</dbReference>
<dbReference type="GO" id="GO:0005576">
    <property type="term" value="C:extracellular region"/>
    <property type="evidence" value="ECO:0007669"/>
    <property type="project" value="InterPro"/>
</dbReference>
<dbReference type="OrthoDB" id="76114at2759"/>
<feature type="region of interest" description="Disordered" evidence="1">
    <location>
        <begin position="500"/>
        <end position="537"/>
    </location>
</feature>
<evidence type="ECO:0000259" key="4">
    <source>
        <dbReference type="Pfam" id="PF08550"/>
    </source>
</evidence>
<evidence type="ECO:0000256" key="3">
    <source>
        <dbReference type="SAM" id="SignalP"/>
    </source>
</evidence>
<evidence type="ECO:0000313" key="6">
    <source>
        <dbReference type="Proteomes" id="UP000242875"/>
    </source>
</evidence>
<dbReference type="PANTHER" id="PTHR28051">
    <property type="entry name" value="PROTEIN MTL1-RELATED"/>
    <property type="match status" value="1"/>
</dbReference>
<dbReference type="InterPro" id="IPR023346">
    <property type="entry name" value="Lysozyme-like_dom_sf"/>
</dbReference>
<evidence type="ECO:0000313" key="5">
    <source>
        <dbReference type="EMBL" id="OZJ02543.1"/>
    </source>
</evidence>
<feature type="compositionally biased region" description="Low complexity" evidence="1">
    <location>
        <begin position="445"/>
        <end position="455"/>
    </location>
</feature>
<keyword evidence="3" id="KW-0732">Signal</keyword>
<dbReference type="CDD" id="cd00978">
    <property type="entry name" value="chitosanase_GH46"/>
    <property type="match status" value="1"/>
</dbReference>
<feature type="signal peptide" evidence="3">
    <location>
        <begin position="1"/>
        <end position="18"/>
    </location>
</feature>
<dbReference type="InterPro" id="IPR023099">
    <property type="entry name" value="Glyco_hydro_46_N"/>
</dbReference>
<dbReference type="InterPro" id="IPR000400">
    <property type="entry name" value="Glyco_hydro_46"/>
</dbReference>
<keyword evidence="2" id="KW-0472">Membrane</keyword>
<dbReference type="PANTHER" id="PTHR28051:SF1">
    <property type="entry name" value="PROTEIN MTL1-RELATED"/>
    <property type="match status" value="1"/>
</dbReference>
<evidence type="ECO:0000256" key="1">
    <source>
        <dbReference type="SAM" id="MobiDB-lite"/>
    </source>
</evidence>
<dbReference type="GO" id="GO:0005975">
    <property type="term" value="P:carbohydrate metabolic process"/>
    <property type="evidence" value="ECO:0007669"/>
    <property type="project" value="InterPro"/>
</dbReference>
<feature type="region of interest" description="Disordered" evidence="1">
    <location>
        <begin position="611"/>
        <end position="642"/>
    </location>
</feature>
<feature type="compositionally biased region" description="Acidic residues" evidence="1">
    <location>
        <begin position="526"/>
        <end position="535"/>
    </location>
</feature>
<dbReference type="Pfam" id="PF08550">
    <property type="entry name" value="GATA_AreA"/>
    <property type="match status" value="1"/>
</dbReference>
<reference evidence="5 6" key="1">
    <citation type="journal article" date="2017" name="Mycologia">
        <title>Bifiguratus adelaidae, gen. et sp. nov., a new member of Mucoromycotina in endophytic and soil-dwelling habitats.</title>
        <authorList>
            <person name="Torres-Cruz T.J."/>
            <person name="Billingsley Tobias T.L."/>
            <person name="Almatruk M."/>
            <person name="Hesse C."/>
            <person name="Kuske C.R."/>
            <person name="Desiro A."/>
            <person name="Benucci G.M."/>
            <person name="Bonito G."/>
            <person name="Stajich J.E."/>
            <person name="Dunlap C."/>
            <person name="Arnold A.E."/>
            <person name="Porras-Alfaro A."/>
        </authorList>
    </citation>
    <scope>NUCLEOTIDE SEQUENCE [LARGE SCALE GENOMIC DNA]</scope>
    <source>
        <strain evidence="5 6">AZ0501</strain>
    </source>
</reference>
<feature type="transmembrane region" description="Helical" evidence="2">
    <location>
        <begin position="647"/>
        <end position="670"/>
    </location>
</feature>
<organism evidence="5 6">
    <name type="scientific">Bifiguratus adelaidae</name>
    <dbReference type="NCBI Taxonomy" id="1938954"/>
    <lineage>
        <taxon>Eukaryota</taxon>
        <taxon>Fungi</taxon>
        <taxon>Fungi incertae sedis</taxon>
        <taxon>Mucoromycota</taxon>
        <taxon>Mucoromycotina</taxon>
        <taxon>Endogonomycetes</taxon>
        <taxon>Endogonales</taxon>
        <taxon>Endogonales incertae sedis</taxon>
        <taxon>Bifiguratus</taxon>
    </lineage>
</organism>
<keyword evidence="2" id="KW-0812">Transmembrane</keyword>
<gene>
    <name evidence="5" type="ORF">BZG36_04499</name>
</gene>
<accession>A0A261XW19</accession>
<dbReference type="InterPro" id="IPR013860">
    <property type="entry name" value="AreA_GATA"/>
</dbReference>
<dbReference type="GO" id="GO:0042149">
    <property type="term" value="P:cellular response to glucose starvation"/>
    <property type="evidence" value="ECO:0007669"/>
    <property type="project" value="TreeGrafter"/>
</dbReference>
<dbReference type="AlphaFoldDB" id="A0A261XW19"/>
<dbReference type="GO" id="GO:0007039">
    <property type="term" value="P:protein catabolic process in the vacuole"/>
    <property type="evidence" value="ECO:0007669"/>
    <property type="project" value="TreeGrafter"/>
</dbReference>
<keyword evidence="6" id="KW-1185">Reference proteome</keyword>
<dbReference type="GO" id="GO:0016977">
    <property type="term" value="F:chitosanase activity"/>
    <property type="evidence" value="ECO:0007669"/>
    <property type="project" value="InterPro"/>
</dbReference>
<dbReference type="Proteomes" id="UP000242875">
    <property type="component" value="Unassembled WGS sequence"/>
</dbReference>
<sequence>MLWSFVSFALVAFGSVNASQFPFCTGSYANTTSHCSRYQLNAAKGNICVQPKNGTTFYDISKLPYTHMSSALVEKKALLINNVFENGNTQYAYSYVQDLGDGRGYTSGRIGFTTGTNDAYAVVKAYVKARPKNNPLARYLRELARLSALPFCSLERAKVTGLKGYPAAWKQAACTDKMFRDVQDRALNATYFEPSMRFAAMVGLTTNLGKAIFYDTIIQHGWQYTEPKINLWRLIILTGPWKKSETEQSYLMRFLETRRGLMCCLDSTWASSADRVDDLQQVLKTGDLAMNGDINLVNYGVTHIPHTPAATDEIVGSPGWLNSNSDICVDYLSHKFDEADLAASWRVMTKQKLAIVNGVRLENASWRTWAKERRHLKTVSPETLNWSKDSDVTWLYGPLHTVAKDPDPYEKSVSHTALDTLDLLNNGTHKLKSALKKKTRRELLRTSSSTQLLLSPNPWGSGMGSGGEGEEAPSKEVIAAHRQPRLRFNDFVEQRRVLASLADDKTEDGPTSPEDERESFWRDREGSEDDSDDSSVLEMTISSRASSRANSRSTSRAPSQVSIVRLAPAFLKADGGLDDDEVIARQMSANAAYHRRGSLASVRQNRAAFSAVHNPDDDVTDSPQSYSPTETDPFLSPESSSPQPTNIFTLIWTLLRIARGFIIYLLRLLFRRRP</sequence>
<dbReference type="InterPro" id="IPR052292">
    <property type="entry name" value="Glucose_repression_reg"/>
</dbReference>
<dbReference type="EMBL" id="MVBO01000144">
    <property type="protein sequence ID" value="OZJ02543.1"/>
    <property type="molecule type" value="Genomic_DNA"/>
</dbReference>
<dbReference type="Gene3D" id="1.20.141.10">
    <property type="entry name" value="Chitosanase, subunit A, domain 1"/>
    <property type="match status" value="1"/>
</dbReference>
<name>A0A261XW19_9FUNG</name>
<comment type="caution">
    <text evidence="5">The sequence shown here is derived from an EMBL/GenBank/DDBJ whole genome shotgun (WGS) entry which is preliminary data.</text>
</comment>
<feature type="region of interest" description="Disordered" evidence="1">
    <location>
        <begin position="435"/>
        <end position="474"/>
    </location>
</feature>
<feature type="compositionally biased region" description="Polar residues" evidence="1">
    <location>
        <begin position="621"/>
        <end position="630"/>
    </location>
</feature>